<gene>
    <name evidence="1" type="ORF">HNQ88_004565</name>
</gene>
<reference evidence="1" key="1">
    <citation type="submission" date="2023-07" db="EMBL/GenBank/DDBJ databases">
        <title>Genomic Encyclopedia of Type Strains, Phase IV (KMG-IV): sequencing the most valuable type-strain genomes for metagenomic binning, comparative biology and taxonomic classification.</title>
        <authorList>
            <person name="Goeker M."/>
        </authorList>
    </citation>
    <scope>NUCLEOTIDE SEQUENCE</scope>
    <source>
        <strain evidence="1">DSM 26174</strain>
    </source>
</reference>
<organism evidence="1 2">
    <name type="scientific">Aureibacter tunicatorum</name>
    <dbReference type="NCBI Taxonomy" id="866807"/>
    <lineage>
        <taxon>Bacteria</taxon>
        <taxon>Pseudomonadati</taxon>
        <taxon>Bacteroidota</taxon>
        <taxon>Cytophagia</taxon>
        <taxon>Cytophagales</taxon>
        <taxon>Persicobacteraceae</taxon>
        <taxon>Aureibacter</taxon>
    </lineage>
</organism>
<dbReference type="RefSeq" id="WP_309942287.1">
    <property type="nucleotide sequence ID" value="NZ_AP025306.1"/>
</dbReference>
<evidence type="ECO:0000313" key="2">
    <source>
        <dbReference type="Proteomes" id="UP001185092"/>
    </source>
</evidence>
<proteinExistence type="predicted"/>
<evidence type="ECO:0000313" key="1">
    <source>
        <dbReference type="EMBL" id="MDR6241478.1"/>
    </source>
</evidence>
<keyword evidence="2" id="KW-1185">Reference proteome</keyword>
<dbReference type="EMBL" id="JAVDQD010000008">
    <property type="protein sequence ID" value="MDR6241478.1"/>
    <property type="molecule type" value="Genomic_DNA"/>
</dbReference>
<name>A0AAE3XSV5_9BACT</name>
<accession>A0AAE3XSV5</accession>
<dbReference type="Proteomes" id="UP001185092">
    <property type="component" value="Unassembled WGS sequence"/>
</dbReference>
<sequence length="323" mass="36445">MENISLKNICWFLSRSILVLFVMVLMNSTLQADSHELKRSQYSMSLVAYVYLDGEFIDNGDILVFENTDTVGVASISDIMGENGHDLLFLVLYSDTQELKNYTFEFIISGGKKTVSNIEIDFKEGAIIGNVDRPAIISDKGVNFGPQNILFELKSDVVGIDRSLVGNFSADDNYSFKYSIDEQSLEFFELVGNQLFWKGGDIQFNDNQISYTIQITADDSFGGILLKSFSFDLQYEVKTEVDLIKDEVNYPTFLSSSSKLEFNRSGKLVKGKLMIFDPTGKVIFQDENYKNEWPVGDDFKLGFYCLVFQTGGTVIKGKVMKMP</sequence>
<comment type="caution">
    <text evidence="1">The sequence shown here is derived from an EMBL/GenBank/DDBJ whole genome shotgun (WGS) entry which is preliminary data.</text>
</comment>
<protein>
    <submittedName>
        <fullName evidence="1">Uncharacterized protein</fullName>
    </submittedName>
</protein>
<dbReference type="AlphaFoldDB" id="A0AAE3XSV5"/>